<dbReference type="PANTHER" id="PTHR23113:SF348">
    <property type="entry name" value="GUANYL-NUCLEOTIDE EXCHANGE FACTOR RASGEF, PUTATIVE (AFU_ORTHOLOGUE AFUA_1G04700)-RELATED"/>
    <property type="match status" value="1"/>
</dbReference>
<evidence type="ECO:0000256" key="3">
    <source>
        <dbReference type="SAM" id="MobiDB-lite"/>
    </source>
</evidence>
<evidence type="ECO:0000313" key="6">
    <source>
        <dbReference type="EMBL" id="KAF5564615.1"/>
    </source>
</evidence>
<comment type="caution">
    <text evidence="6">The sequence shown here is derived from an EMBL/GenBank/DDBJ whole genome shotgun (WGS) entry which is preliminary data.</text>
</comment>
<dbReference type="CDD" id="cd06224">
    <property type="entry name" value="REM"/>
    <property type="match status" value="1"/>
</dbReference>
<feature type="region of interest" description="Disordered" evidence="3">
    <location>
        <begin position="93"/>
        <end position="146"/>
    </location>
</feature>
<feature type="domain" description="Ras-GEF" evidence="4">
    <location>
        <begin position="616"/>
        <end position="854"/>
    </location>
</feature>
<feature type="compositionally biased region" description="Basic residues" evidence="3">
    <location>
        <begin position="105"/>
        <end position="116"/>
    </location>
</feature>
<dbReference type="GO" id="GO:0005886">
    <property type="term" value="C:plasma membrane"/>
    <property type="evidence" value="ECO:0007669"/>
    <property type="project" value="TreeGrafter"/>
</dbReference>
<feature type="region of interest" description="Disordered" evidence="3">
    <location>
        <begin position="249"/>
        <end position="333"/>
    </location>
</feature>
<feature type="region of interest" description="Disordered" evidence="3">
    <location>
        <begin position="1"/>
        <end position="80"/>
    </location>
</feature>
<feature type="compositionally biased region" description="Basic and acidic residues" evidence="3">
    <location>
        <begin position="1226"/>
        <end position="1236"/>
    </location>
</feature>
<dbReference type="PANTHER" id="PTHR23113">
    <property type="entry name" value="GUANINE NUCLEOTIDE EXCHANGE FACTOR"/>
    <property type="match status" value="1"/>
</dbReference>
<dbReference type="GO" id="GO:0007265">
    <property type="term" value="P:Ras protein signal transduction"/>
    <property type="evidence" value="ECO:0007669"/>
    <property type="project" value="TreeGrafter"/>
</dbReference>
<name>A0A8H5JZ64_9HYPO</name>
<feature type="domain" description="N-terminal Ras-GEF" evidence="5">
    <location>
        <begin position="389"/>
        <end position="515"/>
    </location>
</feature>
<dbReference type="SMART" id="SM00147">
    <property type="entry name" value="RasGEF"/>
    <property type="match status" value="1"/>
</dbReference>
<dbReference type="InterPro" id="IPR027417">
    <property type="entry name" value="P-loop_NTPase"/>
</dbReference>
<dbReference type="Proteomes" id="UP000574317">
    <property type="component" value="Unassembled WGS sequence"/>
</dbReference>
<evidence type="ECO:0000259" key="5">
    <source>
        <dbReference type="PROSITE" id="PS50212"/>
    </source>
</evidence>
<organism evidence="6 7">
    <name type="scientific">Fusarium napiforme</name>
    <dbReference type="NCBI Taxonomy" id="42672"/>
    <lineage>
        <taxon>Eukaryota</taxon>
        <taxon>Fungi</taxon>
        <taxon>Dikarya</taxon>
        <taxon>Ascomycota</taxon>
        <taxon>Pezizomycotina</taxon>
        <taxon>Sordariomycetes</taxon>
        <taxon>Hypocreomycetidae</taxon>
        <taxon>Hypocreales</taxon>
        <taxon>Nectriaceae</taxon>
        <taxon>Fusarium</taxon>
        <taxon>Fusarium fujikuroi species complex</taxon>
    </lineage>
</organism>
<dbReference type="CDD" id="cd00882">
    <property type="entry name" value="Ras_like_GTPase"/>
    <property type="match status" value="1"/>
</dbReference>
<dbReference type="PROSITE" id="PS50009">
    <property type="entry name" value="RASGEF_CAT"/>
    <property type="match status" value="1"/>
</dbReference>
<keyword evidence="1 2" id="KW-0344">Guanine-nucleotide releasing factor</keyword>
<feature type="compositionally biased region" description="Polar residues" evidence="3">
    <location>
        <begin position="305"/>
        <end position="329"/>
    </location>
</feature>
<accession>A0A8H5JZ64</accession>
<dbReference type="PROSITE" id="PS50212">
    <property type="entry name" value="RASGEF_NTER"/>
    <property type="match status" value="1"/>
</dbReference>
<proteinExistence type="predicted"/>
<dbReference type="Gene3D" id="1.10.840.10">
    <property type="entry name" value="Ras guanine-nucleotide exchange factors catalytic domain"/>
    <property type="match status" value="1"/>
</dbReference>
<dbReference type="InterPro" id="IPR036964">
    <property type="entry name" value="RASGEF_cat_dom_sf"/>
</dbReference>
<dbReference type="Pfam" id="PF00617">
    <property type="entry name" value="RasGEF"/>
    <property type="match status" value="1"/>
</dbReference>
<evidence type="ECO:0000256" key="1">
    <source>
        <dbReference type="ARBA" id="ARBA00022658"/>
    </source>
</evidence>
<dbReference type="SUPFAM" id="SSF52540">
    <property type="entry name" value="P-loop containing nucleoside triphosphate hydrolases"/>
    <property type="match status" value="1"/>
</dbReference>
<reference evidence="6 7" key="1">
    <citation type="submission" date="2020-05" db="EMBL/GenBank/DDBJ databases">
        <title>Identification and distribution of gene clusters putatively required for synthesis of sphingolipid metabolism inhibitors in phylogenetically diverse species of the filamentous fungus Fusarium.</title>
        <authorList>
            <person name="Kim H.-S."/>
            <person name="Busman M."/>
            <person name="Brown D.W."/>
            <person name="Divon H."/>
            <person name="Uhlig S."/>
            <person name="Proctor R.H."/>
        </authorList>
    </citation>
    <scope>NUCLEOTIDE SEQUENCE [LARGE SCALE GENOMIC DNA]</scope>
    <source>
        <strain evidence="6 7">NRRL 25196</strain>
    </source>
</reference>
<protein>
    <submittedName>
        <fullName evidence="6">Aimless (AleA)</fullName>
    </submittedName>
</protein>
<feature type="region of interest" description="Disordered" evidence="3">
    <location>
        <begin position="1214"/>
        <end position="1242"/>
    </location>
</feature>
<dbReference type="GO" id="GO:0005085">
    <property type="term" value="F:guanyl-nucleotide exchange factor activity"/>
    <property type="evidence" value="ECO:0007669"/>
    <property type="project" value="UniProtKB-KW"/>
</dbReference>
<evidence type="ECO:0000313" key="7">
    <source>
        <dbReference type="Proteomes" id="UP000574317"/>
    </source>
</evidence>
<dbReference type="EMBL" id="JAAOAO010000072">
    <property type="protein sequence ID" value="KAF5564615.1"/>
    <property type="molecule type" value="Genomic_DNA"/>
</dbReference>
<evidence type="ECO:0000256" key="2">
    <source>
        <dbReference type="PROSITE-ProRule" id="PRU00168"/>
    </source>
</evidence>
<sequence length="1363" mass="152848">MQPNHVDSQKAHPTSGIAASGPASIDPDIESDSDPSAPVNGHRDSVGSIIDDPFFQTYDPAVQAAAVSEDEDQSDGSSVYQSLEDEDHEHLFHDTKGHNLGKAAKQAKRKSGGGKKVKPDSDDNESSQYWPPPRRESLTATPSSYWSQSSPTMESFNIAVIGSTGVGKSSFVQRVLGLSRPPISNASSVRMLVDNNSHAVTLLELDLEYFELNPTQPIQWPKQINGHIVPRVDAALILYDVTNHESVRELPQTLEENGETFSRRRAQSAANLEAPDVGTGRPISQHSKHSRASSDFSLLKGFSNPPINENYRAQSSRSPRQGHVANSNPEAGELGQAQTLNNMLRTPGIRLDRPSTDSFLDVDESDAESYRYSDDIPILQRNDDNTLDKQAKMAGVTFDELVDRLLAPRLTRVDNNFSDVFLCLYRKFAAPGELFTAILTRLDKVRDDKTAHYLSKTATQLRIIEVVAKWVSLYPGDFARPQTRRNLEEFIRHLSTEPIFSIAAQHMRRHLQFNVVEDDDTGWANSDETSDKLASEILSKDMNELSSGVSVLTVESDMDVRPSGSSEVSLADRSSSVSSQVHFHTFEDYERAASNLEPTDNLPMNKFRYHIFMDIPDDDVADELTRIDWIMFSSIRIRDFVRHVSLSASQKERCKSLRNVNRMINHFNHVAKWVANMILLRDKAKHRALILEKFMNISLKLRQLNNYNGLAAILAGVNGTAIHRLNQTRALVPAEVQKRFARLGILMGTQKSHFAYRLAWENSSLPRIPFIPLHRRDLVSAEEGSRTFVGTDGDRINWKKFEVLGEVLLPIMKSQSTSYPNLTKHDTARELILGCRMPTDEEDIYQRSVQVESGSGNFAEPPKKKFPWFANAPHFATIRDLSSAVEDSHLWIARSGACCLEVSIALNGYPILETESLDAIAQAVRGCEVWDCLGVHLGPNRTYPVQQPGLLSFSLQHPDLSSALVAPVSAYTTAFRKLMLSIDVRNVSQEEEHPRKCLKTSKRWGKRVKQKKRVGGRIESNLLGTLDLVDQQAIDNFMFSLNSPCEEGSGNTSQTLSREDAINDFKVLKGLQSSSLIEILFEQLMLAPERSYRGYQVWGCGLCYCLTKLAPGVFHMPYLKSILDRAELLPIIATSLASMQHAESPVLRQQVTDLASGYEAYSHPQSGNDDSMDTLERKAWEVLLRHVNVPPSTNRRTMERIMFPTRNSRISGRGFVVPGLQPPMESADRKEPESGKCVHQKTQSIPTMDVSWDIMDGYLDITNDKEHHEAITDLSLEVLGIDRDLWSNATNSPTSIGWPEPWLGEAGQLGTGFDTMEFMNEMPLEQAWMRQDIDFARRETRVDPENFPSLDHWLSQISQCNLD</sequence>
<dbReference type="Gene3D" id="3.40.50.300">
    <property type="entry name" value="P-loop containing nucleotide triphosphate hydrolases"/>
    <property type="match status" value="1"/>
</dbReference>
<dbReference type="Gene3D" id="1.20.870.10">
    <property type="entry name" value="Son of sevenless (SoS) protein Chain: S domain 1"/>
    <property type="match status" value="1"/>
</dbReference>
<gene>
    <name evidence="6" type="ORF">FNAPI_2046</name>
</gene>
<dbReference type="InterPro" id="IPR008937">
    <property type="entry name" value="Ras-like_GEF"/>
</dbReference>
<dbReference type="Pfam" id="PF00618">
    <property type="entry name" value="RasGEF_N"/>
    <property type="match status" value="1"/>
</dbReference>
<dbReference type="InterPro" id="IPR001895">
    <property type="entry name" value="RASGEF_cat_dom"/>
</dbReference>
<keyword evidence="7" id="KW-1185">Reference proteome</keyword>
<dbReference type="InterPro" id="IPR000651">
    <property type="entry name" value="Ras-like_Gua-exchang_fac_N"/>
</dbReference>
<dbReference type="InterPro" id="IPR023578">
    <property type="entry name" value="Ras_GEF_dom_sf"/>
</dbReference>
<dbReference type="SUPFAM" id="SSF48366">
    <property type="entry name" value="Ras GEF"/>
    <property type="match status" value="1"/>
</dbReference>
<evidence type="ECO:0000259" key="4">
    <source>
        <dbReference type="PROSITE" id="PS50009"/>
    </source>
</evidence>